<reference evidence="1 2" key="1">
    <citation type="submission" date="2014-09" db="EMBL/GenBank/DDBJ databases">
        <title>Vibrio maritimus JCM 19240. (C210) whole genome shotgun sequence.</title>
        <authorList>
            <person name="Sawabe T."/>
            <person name="Meirelles P."/>
            <person name="Nakanishi M."/>
            <person name="Sayaka M."/>
            <person name="Hattori M."/>
            <person name="Ohkuma M."/>
        </authorList>
    </citation>
    <scope>NUCLEOTIDE SEQUENCE [LARGE SCALE GENOMIC DNA]</scope>
    <source>
        <strain evidence="1 2">JCM 19240</strain>
    </source>
</reference>
<proteinExistence type="predicted"/>
<protein>
    <submittedName>
        <fullName evidence="1">Uncharacterized protein</fullName>
    </submittedName>
</protein>
<gene>
    <name evidence="1" type="ORF">JCM19240_4338</name>
</gene>
<accession>A0A090T6C4</accession>
<reference evidence="1 2" key="2">
    <citation type="submission" date="2014-09" db="EMBL/GenBank/DDBJ databases">
        <authorList>
            <consortium name="NBRP consortium"/>
            <person name="Sawabe T."/>
            <person name="Meirelles P."/>
            <person name="Nakanishi M."/>
            <person name="Sayaka M."/>
            <person name="Hattori M."/>
            <person name="Ohkuma M."/>
        </authorList>
    </citation>
    <scope>NUCLEOTIDE SEQUENCE [LARGE SCALE GENOMIC DNA]</scope>
    <source>
        <strain evidence="1 2">JCM 19240</strain>
    </source>
</reference>
<dbReference type="EMBL" id="BBMT01000005">
    <property type="protein sequence ID" value="GAL34788.1"/>
    <property type="molecule type" value="Genomic_DNA"/>
</dbReference>
<dbReference type="Proteomes" id="UP000029224">
    <property type="component" value="Unassembled WGS sequence"/>
</dbReference>
<dbReference type="AlphaFoldDB" id="A0A090T6C4"/>
<comment type="caution">
    <text evidence="1">The sequence shown here is derived from an EMBL/GenBank/DDBJ whole genome shotgun (WGS) entry which is preliminary data.</text>
</comment>
<keyword evidence="2" id="KW-1185">Reference proteome</keyword>
<organism evidence="1 2">
    <name type="scientific">Vibrio maritimus</name>
    <dbReference type="NCBI Taxonomy" id="990268"/>
    <lineage>
        <taxon>Bacteria</taxon>
        <taxon>Pseudomonadati</taxon>
        <taxon>Pseudomonadota</taxon>
        <taxon>Gammaproteobacteria</taxon>
        <taxon>Vibrionales</taxon>
        <taxon>Vibrionaceae</taxon>
        <taxon>Vibrio</taxon>
    </lineage>
</organism>
<evidence type="ECO:0000313" key="2">
    <source>
        <dbReference type="Proteomes" id="UP000029224"/>
    </source>
</evidence>
<sequence length="47" mass="5476">MLEQPDSLEWGVFDKAKFTGYTDYHDGVQSFTFTQCLEFAQQLPEVK</sequence>
<name>A0A090T6C4_9VIBR</name>
<evidence type="ECO:0000313" key="1">
    <source>
        <dbReference type="EMBL" id="GAL34788.1"/>
    </source>
</evidence>